<sequence length="86" mass="9353">METPYDWITVAMFAGLVVLFMQRSTAAAPRDSLWQYLVAAVGCAVANYFGNHAIEDSSMLYHAIAVALIAATIGFVFVVLKPLDRA</sequence>
<evidence type="ECO:0000313" key="2">
    <source>
        <dbReference type="EMBL" id="RVT94860.1"/>
    </source>
</evidence>
<dbReference type="EMBL" id="SACN01000001">
    <property type="protein sequence ID" value="RVT94860.1"/>
    <property type="molecule type" value="Genomic_DNA"/>
</dbReference>
<protein>
    <submittedName>
        <fullName evidence="2">Uncharacterized protein</fullName>
    </submittedName>
</protein>
<evidence type="ECO:0000256" key="1">
    <source>
        <dbReference type="SAM" id="Phobius"/>
    </source>
</evidence>
<feature type="transmembrane region" description="Helical" evidence="1">
    <location>
        <begin position="60"/>
        <end position="80"/>
    </location>
</feature>
<dbReference type="RefSeq" id="WP_127744435.1">
    <property type="nucleotide sequence ID" value="NZ_SACN01000001.1"/>
</dbReference>
<dbReference type="OrthoDB" id="7210964at2"/>
<dbReference type="InterPro" id="IPR054655">
    <property type="entry name" value="XrtV-like"/>
</dbReference>
<keyword evidence="1" id="KW-1133">Transmembrane helix</keyword>
<dbReference type="AlphaFoldDB" id="A0A437MB34"/>
<reference evidence="2 3" key="1">
    <citation type="submission" date="2019-01" db="EMBL/GenBank/DDBJ databases">
        <authorList>
            <person name="Chen W.-M."/>
        </authorList>
    </citation>
    <scope>NUCLEOTIDE SEQUENCE [LARGE SCALE GENOMIC DNA]</scope>
    <source>
        <strain evidence="2 3">CCP-7</strain>
    </source>
</reference>
<feature type="transmembrane region" description="Helical" evidence="1">
    <location>
        <begin position="6"/>
        <end position="21"/>
    </location>
</feature>
<dbReference type="NCBIfam" id="NF045607">
    <property type="entry name" value="exo_Victor_syst"/>
    <property type="match status" value="1"/>
</dbReference>
<proteinExistence type="predicted"/>
<accession>A0A437MB34</accession>
<name>A0A437MB34_9SPHN</name>
<keyword evidence="1" id="KW-0472">Membrane</keyword>
<organism evidence="2 3">
    <name type="scientific">Sphingomonas crocodyli</name>
    <dbReference type="NCBI Taxonomy" id="1979270"/>
    <lineage>
        <taxon>Bacteria</taxon>
        <taxon>Pseudomonadati</taxon>
        <taxon>Pseudomonadota</taxon>
        <taxon>Alphaproteobacteria</taxon>
        <taxon>Sphingomonadales</taxon>
        <taxon>Sphingomonadaceae</taxon>
        <taxon>Sphingomonas</taxon>
    </lineage>
</organism>
<dbReference type="Proteomes" id="UP000282971">
    <property type="component" value="Unassembled WGS sequence"/>
</dbReference>
<comment type="caution">
    <text evidence="2">The sequence shown here is derived from an EMBL/GenBank/DDBJ whole genome shotgun (WGS) entry which is preliminary data.</text>
</comment>
<keyword evidence="3" id="KW-1185">Reference proteome</keyword>
<keyword evidence="1" id="KW-0812">Transmembrane</keyword>
<evidence type="ECO:0000313" key="3">
    <source>
        <dbReference type="Proteomes" id="UP000282971"/>
    </source>
</evidence>
<feature type="transmembrane region" description="Helical" evidence="1">
    <location>
        <begin position="33"/>
        <end position="54"/>
    </location>
</feature>
<gene>
    <name evidence="2" type="ORF">EOD43_13930</name>
</gene>